<comment type="caution">
    <text evidence="2">The sequence shown here is derived from an EMBL/GenBank/DDBJ whole genome shotgun (WGS) entry which is preliminary data.</text>
</comment>
<dbReference type="EMBL" id="JACOII010000046">
    <property type="protein sequence ID" value="MBI6549742.1"/>
    <property type="molecule type" value="Genomic_DNA"/>
</dbReference>
<proteinExistence type="predicted"/>
<sequence>MSGDVSTRILAITARPSLSPSSFTRTVNSIPYGPPAPGGNDTGLPCSSPVTRLG</sequence>
<accession>A0ABS0U7Y7</accession>
<name>A0ABS0U7Y7_9GAMM</name>
<protein>
    <submittedName>
        <fullName evidence="2">Uncharacterized protein</fullName>
    </submittedName>
</protein>
<keyword evidence="3" id="KW-1185">Reference proteome</keyword>
<reference evidence="2 3" key="1">
    <citation type="submission" date="2020-08" db="EMBL/GenBank/DDBJ databases">
        <title>Description of Xenorhabdus lircayensis sp. nov., the symbiotic bacterium associated with the entomopathogenic nematode Steirnernema unicornum.</title>
        <authorList>
            <person name="Castaneda-Alvarez C."/>
            <person name="Prodan S."/>
            <person name="Zamorano A."/>
            <person name="San-Blas E."/>
            <person name="Aballay E."/>
        </authorList>
    </citation>
    <scope>NUCLEOTIDE SEQUENCE [LARGE SCALE GENOMIC DNA]</scope>
    <source>
        <strain evidence="2 3">VLS</strain>
    </source>
</reference>
<feature type="region of interest" description="Disordered" evidence="1">
    <location>
        <begin position="20"/>
        <end position="54"/>
    </location>
</feature>
<evidence type="ECO:0000313" key="3">
    <source>
        <dbReference type="Proteomes" id="UP000696184"/>
    </source>
</evidence>
<gene>
    <name evidence="2" type="ORF">H8A87_13700</name>
</gene>
<dbReference type="RefSeq" id="WP_198690514.1">
    <property type="nucleotide sequence ID" value="NZ_CAWPUD010000045.1"/>
</dbReference>
<organism evidence="2 3">
    <name type="scientific">Xenorhabdus lircayensis</name>
    <dbReference type="NCBI Taxonomy" id="2763499"/>
    <lineage>
        <taxon>Bacteria</taxon>
        <taxon>Pseudomonadati</taxon>
        <taxon>Pseudomonadota</taxon>
        <taxon>Gammaproteobacteria</taxon>
        <taxon>Enterobacterales</taxon>
        <taxon>Morganellaceae</taxon>
        <taxon>Xenorhabdus</taxon>
    </lineage>
</organism>
<evidence type="ECO:0000256" key="1">
    <source>
        <dbReference type="SAM" id="MobiDB-lite"/>
    </source>
</evidence>
<dbReference type="Proteomes" id="UP000696184">
    <property type="component" value="Unassembled WGS sequence"/>
</dbReference>
<feature type="compositionally biased region" description="Polar residues" evidence="1">
    <location>
        <begin position="20"/>
        <end position="29"/>
    </location>
</feature>
<evidence type="ECO:0000313" key="2">
    <source>
        <dbReference type="EMBL" id="MBI6549742.1"/>
    </source>
</evidence>